<name>A0ABT9ABS8_9BACT</name>
<sequence length="82" mass="9251">MKILPYTSRASFTPDNLSKLLDGGLITEEIQARCRDVSARVTYLVEHPDAVAVARNSQEWQGVFTLCNPIQRLKAEHKQPLN</sequence>
<proteinExistence type="predicted"/>
<evidence type="ECO:0000313" key="2">
    <source>
        <dbReference type="Proteomes" id="UP001167796"/>
    </source>
</evidence>
<keyword evidence="2" id="KW-1185">Reference proteome</keyword>
<accession>A0ABT9ABS8</accession>
<gene>
    <name evidence="1" type="ORF">Q5H92_13095</name>
</gene>
<protein>
    <recommendedName>
        <fullName evidence="3">DUF4258 domain-containing protein</fullName>
    </recommendedName>
</protein>
<organism evidence="1 2">
    <name type="scientific">Hymenobacter mellowenesis</name>
    <dbReference type="NCBI Taxonomy" id="3063995"/>
    <lineage>
        <taxon>Bacteria</taxon>
        <taxon>Pseudomonadati</taxon>
        <taxon>Bacteroidota</taxon>
        <taxon>Cytophagia</taxon>
        <taxon>Cytophagales</taxon>
        <taxon>Hymenobacteraceae</taxon>
        <taxon>Hymenobacter</taxon>
    </lineage>
</organism>
<evidence type="ECO:0000313" key="1">
    <source>
        <dbReference type="EMBL" id="MDO7847302.1"/>
    </source>
</evidence>
<dbReference type="Proteomes" id="UP001167796">
    <property type="component" value="Unassembled WGS sequence"/>
</dbReference>
<evidence type="ECO:0008006" key="3">
    <source>
        <dbReference type="Google" id="ProtNLM"/>
    </source>
</evidence>
<comment type="caution">
    <text evidence="1">The sequence shown here is derived from an EMBL/GenBank/DDBJ whole genome shotgun (WGS) entry which is preliminary data.</text>
</comment>
<dbReference type="RefSeq" id="WP_305011979.1">
    <property type="nucleotide sequence ID" value="NZ_JAUQSX010000006.1"/>
</dbReference>
<dbReference type="EMBL" id="JAUQSX010000006">
    <property type="protein sequence ID" value="MDO7847302.1"/>
    <property type="molecule type" value="Genomic_DNA"/>
</dbReference>
<reference evidence="1" key="1">
    <citation type="submission" date="2023-07" db="EMBL/GenBank/DDBJ databases">
        <authorList>
            <person name="Kim M.K."/>
        </authorList>
    </citation>
    <scope>NUCLEOTIDE SEQUENCE</scope>
    <source>
        <strain evidence="1">M29</strain>
    </source>
</reference>